<name>A0AAU9FD92_DROMD</name>
<dbReference type="Pfam" id="PF00014">
    <property type="entry name" value="Kunitz_BPTI"/>
    <property type="match status" value="1"/>
</dbReference>
<sequence length="87" mass="9682">MQVALFGTFMAVASVVSSRMMQNYSAKCQSDPTLTGTCTNYTKMWFYSRSYGECIMSHFGGCGQTKNLFDSEEHCESLCLGLGDYKV</sequence>
<dbReference type="EMBL" id="AP029264">
    <property type="protein sequence ID" value="BFF93678.1"/>
    <property type="molecule type" value="Genomic_DNA"/>
</dbReference>
<dbReference type="InterPro" id="IPR002223">
    <property type="entry name" value="Kunitz_BPTI"/>
</dbReference>
<evidence type="ECO:0000313" key="7">
    <source>
        <dbReference type="Proteomes" id="UP001500889"/>
    </source>
</evidence>
<dbReference type="PROSITE" id="PS50279">
    <property type="entry name" value="BPTI_KUNITZ_2"/>
    <property type="match status" value="1"/>
</dbReference>
<dbReference type="GO" id="GO:0005615">
    <property type="term" value="C:extracellular space"/>
    <property type="evidence" value="ECO:0007669"/>
    <property type="project" value="TreeGrafter"/>
</dbReference>
<dbReference type="SMART" id="SM00131">
    <property type="entry name" value="KU"/>
    <property type="match status" value="1"/>
</dbReference>
<evidence type="ECO:0000259" key="5">
    <source>
        <dbReference type="PROSITE" id="PS50279"/>
    </source>
</evidence>
<keyword evidence="2" id="KW-0722">Serine protease inhibitor</keyword>
<evidence type="ECO:0000256" key="2">
    <source>
        <dbReference type="ARBA" id="ARBA00022900"/>
    </source>
</evidence>
<dbReference type="PANTHER" id="PTHR10083:SF374">
    <property type="entry name" value="BPTI_KUNITZ INHIBITOR DOMAIN-CONTAINING PROTEIN"/>
    <property type="match status" value="1"/>
</dbReference>
<keyword evidence="3" id="KW-1015">Disulfide bond</keyword>
<dbReference type="Gene3D" id="4.10.410.10">
    <property type="entry name" value="Pancreatic trypsin inhibitor Kunitz domain"/>
    <property type="match status" value="1"/>
</dbReference>
<organism evidence="6 7">
    <name type="scientific">Drosophila madeirensis</name>
    <name type="common">Fruit fly</name>
    <dbReference type="NCBI Taxonomy" id="30013"/>
    <lineage>
        <taxon>Eukaryota</taxon>
        <taxon>Metazoa</taxon>
        <taxon>Ecdysozoa</taxon>
        <taxon>Arthropoda</taxon>
        <taxon>Hexapoda</taxon>
        <taxon>Insecta</taxon>
        <taxon>Pterygota</taxon>
        <taxon>Neoptera</taxon>
        <taxon>Endopterygota</taxon>
        <taxon>Diptera</taxon>
        <taxon>Brachycera</taxon>
        <taxon>Muscomorpha</taxon>
        <taxon>Ephydroidea</taxon>
        <taxon>Drosophilidae</taxon>
        <taxon>Drosophila</taxon>
        <taxon>Sophophora</taxon>
    </lineage>
</organism>
<dbReference type="Proteomes" id="UP001500889">
    <property type="component" value="Chromosome U"/>
</dbReference>
<gene>
    <name evidence="6" type="ORF">DMAD_11484</name>
</gene>
<feature type="signal peptide" evidence="4">
    <location>
        <begin position="1"/>
        <end position="18"/>
    </location>
</feature>
<evidence type="ECO:0000313" key="6">
    <source>
        <dbReference type="EMBL" id="BFF93678.1"/>
    </source>
</evidence>
<protein>
    <submittedName>
        <fullName evidence="6">WAP Kazal immunoglobulin Kunitz and NTR domain-containing protein 2-like</fullName>
    </submittedName>
</protein>
<accession>A0AAU9FD92</accession>
<dbReference type="PANTHER" id="PTHR10083">
    <property type="entry name" value="KUNITZ-TYPE PROTEASE INHIBITOR-RELATED"/>
    <property type="match status" value="1"/>
</dbReference>
<evidence type="ECO:0000256" key="1">
    <source>
        <dbReference type="ARBA" id="ARBA00022690"/>
    </source>
</evidence>
<feature type="chain" id="PRO_5043583258" evidence="4">
    <location>
        <begin position="19"/>
        <end position="87"/>
    </location>
</feature>
<keyword evidence="1" id="KW-0646">Protease inhibitor</keyword>
<keyword evidence="4" id="KW-0732">Signal</keyword>
<dbReference type="InterPro" id="IPR036880">
    <property type="entry name" value="Kunitz_BPTI_sf"/>
</dbReference>
<evidence type="ECO:0000256" key="3">
    <source>
        <dbReference type="ARBA" id="ARBA00023157"/>
    </source>
</evidence>
<dbReference type="AlphaFoldDB" id="A0AAU9FD92"/>
<keyword evidence="7" id="KW-1185">Reference proteome</keyword>
<dbReference type="InterPro" id="IPR050098">
    <property type="entry name" value="TFPI/VKTCI-like"/>
</dbReference>
<dbReference type="SUPFAM" id="SSF57362">
    <property type="entry name" value="BPTI-like"/>
    <property type="match status" value="1"/>
</dbReference>
<reference evidence="6 7" key="1">
    <citation type="submission" date="2024-02" db="EMBL/GenBank/DDBJ databases">
        <title>A chromosome-level genome assembly of Drosophila madeirensis, a fruit fly species endemic to Madeira island.</title>
        <authorList>
            <person name="Tomihara K."/>
            <person name="Llopart A."/>
            <person name="Yamamoto D."/>
        </authorList>
    </citation>
    <scope>NUCLEOTIDE SEQUENCE [LARGE SCALE GENOMIC DNA]</scope>
    <source>
        <strain evidence="6 7">RF1</strain>
    </source>
</reference>
<proteinExistence type="predicted"/>
<feature type="domain" description="BPTI/Kunitz inhibitor" evidence="5">
    <location>
        <begin position="28"/>
        <end position="79"/>
    </location>
</feature>
<dbReference type="GO" id="GO:0004867">
    <property type="term" value="F:serine-type endopeptidase inhibitor activity"/>
    <property type="evidence" value="ECO:0007669"/>
    <property type="project" value="UniProtKB-KW"/>
</dbReference>
<evidence type="ECO:0000256" key="4">
    <source>
        <dbReference type="SAM" id="SignalP"/>
    </source>
</evidence>